<dbReference type="STRING" id="210143.A0A1R3FVB1"/>
<evidence type="ECO:0008006" key="5">
    <source>
        <dbReference type="Google" id="ProtNLM"/>
    </source>
</evidence>
<dbReference type="AlphaFoldDB" id="A0A1R3FVB1"/>
<sequence length="349" mass="40644">MGFIRKGKKKARVMKGKENIRDWGELPDNIVDTISERLLLSDCISMSRVCNSWRNVLKQSFPNSNKKPRGLPWLVMSEQQENIFRSCYSVLEQGNNNKKLRKLKLPEAYGKYFWGSFQDWLIAVDQVIKYGNLMISLLNPFTRVQVNLPQVFQCYHKLVLSGSPNSDQTIYFLLGDYYGINIALWFPGSDRWCNCKVENIKDVFFRDSIFFNGYFYLLTEDYNIHLLDAAKARSEIMKQGSSAATITTQIFELEKPENIPERGFVIRNLVESSGRILLVCRFFRYLELEDFEGNENYDFKVYRLEHQGENMAWKELGHLGDQVLFMGRNCCGSFSTKDLGDEFANCVFH</sequence>
<dbReference type="InterPro" id="IPR050942">
    <property type="entry name" value="F-box_BR-signaling"/>
</dbReference>
<dbReference type="InterPro" id="IPR005174">
    <property type="entry name" value="KIB1-4_b-propeller"/>
</dbReference>
<comment type="caution">
    <text evidence="3">The sequence shown here is derived from an EMBL/GenBank/DDBJ whole genome shotgun (WGS) entry which is preliminary data.</text>
</comment>
<name>A0A1R3FVB1_COCAP</name>
<feature type="domain" description="F-box" evidence="1">
    <location>
        <begin position="24"/>
        <end position="59"/>
    </location>
</feature>
<feature type="domain" description="KIB1-4 beta-propeller" evidence="2">
    <location>
        <begin position="97"/>
        <end position="348"/>
    </location>
</feature>
<dbReference type="Gramene" id="OMO49787">
    <property type="protein sequence ID" value="OMO49787"/>
    <property type="gene ID" value="CCACVL1_30806"/>
</dbReference>
<dbReference type="Proteomes" id="UP000188268">
    <property type="component" value="Unassembled WGS sequence"/>
</dbReference>
<dbReference type="OMA" id="FYHKMVL"/>
<evidence type="ECO:0000259" key="2">
    <source>
        <dbReference type="Pfam" id="PF03478"/>
    </source>
</evidence>
<protein>
    <recommendedName>
        <fullName evidence="5">F-box domain-containing protein</fullName>
    </recommendedName>
</protein>
<dbReference type="PANTHER" id="PTHR44259">
    <property type="entry name" value="OS07G0183000 PROTEIN-RELATED"/>
    <property type="match status" value="1"/>
</dbReference>
<accession>A0A1R3FVB1</accession>
<reference evidence="3 4" key="1">
    <citation type="submission" date="2013-09" db="EMBL/GenBank/DDBJ databases">
        <title>Corchorus capsularis genome sequencing.</title>
        <authorList>
            <person name="Alam M."/>
            <person name="Haque M.S."/>
            <person name="Islam M.S."/>
            <person name="Emdad E.M."/>
            <person name="Islam M.M."/>
            <person name="Ahmed B."/>
            <person name="Halim A."/>
            <person name="Hossen Q.M.M."/>
            <person name="Hossain M.Z."/>
            <person name="Ahmed R."/>
            <person name="Khan M.M."/>
            <person name="Islam R."/>
            <person name="Rashid M.M."/>
            <person name="Khan S.A."/>
            <person name="Rahman M.S."/>
            <person name="Alam M."/>
        </authorList>
    </citation>
    <scope>NUCLEOTIDE SEQUENCE [LARGE SCALE GENOMIC DNA]</scope>
    <source>
        <strain evidence="4">cv. CVL-1</strain>
        <tissue evidence="3">Whole seedling</tissue>
    </source>
</reference>
<dbReference type="Gene3D" id="1.20.1280.50">
    <property type="match status" value="1"/>
</dbReference>
<dbReference type="Pfam" id="PF03478">
    <property type="entry name" value="Beta-prop_KIB1-4"/>
    <property type="match status" value="1"/>
</dbReference>
<evidence type="ECO:0000313" key="4">
    <source>
        <dbReference type="Proteomes" id="UP000188268"/>
    </source>
</evidence>
<dbReference type="InterPro" id="IPR036047">
    <property type="entry name" value="F-box-like_dom_sf"/>
</dbReference>
<dbReference type="Pfam" id="PF00646">
    <property type="entry name" value="F-box"/>
    <property type="match status" value="1"/>
</dbReference>
<dbReference type="EMBL" id="AWWV01016379">
    <property type="protein sequence ID" value="OMO49787.1"/>
    <property type="molecule type" value="Genomic_DNA"/>
</dbReference>
<dbReference type="OrthoDB" id="960992at2759"/>
<organism evidence="3 4">
    <name type="scientific">Corchorus capsularis</name>
    <name type="common">Jute</name>
    <dbReference type="NCBI Taxonomy" id="210143"/>
    <lineage>
        <taxon>Eukaryota</taxon>
        <taxon>Viridiplantae</taxon>
        <taxon>Streptophyta</taxon>
        <taxon>Embryophyta</taxon>
        <taxon>Tracheophyta</taxon>
        <taxon>Spermatophyta</taxon>
        <taxon>Magnoliopsida</taxon>
        <taxon>eudicotyledons</taxon>
        <taxon>Gunneridae</taxon>
        <taxon>Pentapetalae</taxon>
        <taxon>rosids</taxon>
        <taxon>malvids</taxon>
        <taxon>Malvales</taxon>
        <taxon>Malvaceae</taxon>
        <taxon>Grewioideae</taxon>
        <taxon>Apeibeae</taxon>
        <taxon>Corchorus</taxon>
    </lineage>
</organism>
<dbReference type="SUPFAM" id="SSF81383">
    <property type="entry name" value="F-box domain"/>
    <property type="match status" value="1"/>
</dbReference>
<dbReference type="InterPro" id="IPR001810">
    <property type="entry name" value="F-box_dom"/>
</dbReference>
<evidence type="ECO:0000313" key="3">
    <source>
        <dbReference type="EMBL" id="OMO49787.1"/>
    </source>
</evidence>
<proteinExistence type="predicted"/>
<evidence type="ECO:0000259" key="1">
    <source>
        <dbReference type="Pfam" id="PF00646"/>
    </source>
</evidence>
<gene>
    <name evidence="3" type="ORF">CCACVL1_30806</name>
</gene>
<keyword evidence="4" id="KW-1185">Reference proteome</keyword>